<gene>
    <name evidence="1" type="ORF">BN000_02847</name>
</gene>
<protein>
    <recommendedName>
        <fullName evidence="3">HutD family protein</fullName>
    </recommendedName>
</protein>
<dbReference type="InterPro" id="IPR014710">
    <property type="entry name" value="RmlC-like_jellyroll"/>
</dbReference>
<dbReference type="PANTHER" id="PTHR37943">
    <property type="entry name" value="PROTEIN VES"/>
    <property type="match status" value="1"/>
</dbReference>
<name>A0A0U1NY44_9BACI</name>
<organism evidence="1 2">
    <name type="scientific">Neobacillus massiliamazoniensis</name>
    <dbReference type="NCBI Taxonomy" id="1499688"/>
    <lineage>
        <taxon>Bacteria</taxon>
        <taxon>Bacillati</taxon>
        <taxon>Bacillota</taxon>
        <taxon>Bacilli</taxon>
        <taxon>Bacillales</taxon>
        <taxon>Bacillaceae</taxon>
        <taxon>Neobacillus</taxon>
    </lineage>
</organism>
<proteinExistence type="predicted"/>
<dbReference type="Pfam" id="PF05962">
    <property type="entry name" value="HutD"/>
    <property type="match status" value="1"/>
</dbReference>
<evidence type="ECO:0008006" key="3">
    <source>
        <dbReference type="Google" id="ProtNLM"/>
    </source>
</evidence>
<dbReference type="InterPro" id="IPR010282">
    <property type="entry name" value="Uncharacterised_HutD/Ves"/>
</dbReference>
<dbReference type="AlphaFoldDB" id="A0A0U1NY44"/>
<sequence>MTYSIKLVKKNEQATNLWSSGKTTQLAIYPEDADYSKRNFQWRISTADVEVEESLFTHLPGIQRVIMIIDGEMYLEHEGKHSVVLKPFEQDRFDGGWTTRSKGIVKDFNLMLSEGWDGGLTCIQVNKDIQDLILDSTGKAEVFYCVEGMVRVEIGEEEPLFFEKGDTLIIMRENLSEEMSIKFCNKIKKEVSIIRASIVD</sequence>
<accession>A0A0U1NY44</accession>
<dbReference type="InterPro" id="IPR011051">
    <property type="entry name" value="RmlC_Cupin_sf"/>
</dbReference>
<dbReference type="Proteomes" id="UP000199087">
    <property type="component" value="Unassembled WGS sequence"/>
</dbReference>
<dbReference type="PANTHER" id="PTHR37943:SF1">
    <property type="entry name" value="PROTEIN VES"/>
    <property type="match status" value="1"/>
</dbReference>
<dbReference type="EMBL" id="CVRB01000003">
    <property type="protein sequence ID" value="CRK82893.1"/>
    <property type="molecule type" value="Genomic_DNA"/>
</dbReference>
<keyword evidence="2" id="KW-1185">Reference proteome</keyword>
<dbReference type="STRING" id="1499688.BN000_02847"/>
<reference evidence="2" key="1">
    <citation type="submission" date="2015-05" db="EMBL/GenBank/DDBJ databases">
        <authorList>
            <person name="Urmite Genomes"/>
        </authorList>
    </citation>
    <scope>NUCLEOTIDE SEQUENCE [LARGE SCALE GENOMIC DNA]</scope>
    <source>
        <strain evidence="2">LF1</strain>
    </source>
</reference>
<evidence type="ECO:0000313" key="2">
    <source>
        <dbReference type="Proteomes" id="UP000199087"/>
    </source>
</evidence>
<dbReference type="Gene3D" id="2.60.120.10">
    <property type="entry name" value="Jelly Rolls"/>
    <property type="match status" value="1"/>
</dbReference>
<dbReference type="OrthoDB" id="9786443at2"/>
<dbReference type="SUPFAM" id="SSF51182">
    <property type="entry name" value="RmlC-like cupins"/>
    <property type="match status" value="1"/>
</dbReference>
<evidence type="ECO:0000313" key="1">
    <source>
        <dbReference type="EMBL" id="CRK82893.1"/>
    </source>
</evidence>